<keyword evidence="1" id="KW-0378">Hydrolase</keyword>
<reference evidence="1 2" key="1">
    <citation type="submission" date="2017-09" db="EMBL/GenBank/DDBJ databases">
        <title>Depth-based differentiation of microbial function through sediment-hosted aquifers and enrichment of novel symbionts in the deep terrestrial subsurface.</title>
        <authorList>
            <person name="Probst A.J."/>
            <person name="Ladd B."/>
            <person name="Jarett J.K."/>
            <person name="Geller-Mcgrath D.E."/>
            <person name="Sieber C.M."/>
            <person name="Emerson J.B."/>
            <person name="Anantharaman K."/>
            <person name="Thomas B.C."/>
            <person name="Malmstrom R."/>
            <person name="Stieglmeier M."/>
            <person name="Klingl A."/>
            <person name="Woyke T."/>
            <person name="Ryan C.M."/>
            <person name="Banfield J.F."/>
        </authorList>
    </citation>
    <scope>NUCLEOTIDE SEQUENCE [LARGE SCALE GENOMIC DNA]</scope>
    <source>
        <strain evidence="1">CG23_combo_of_CG06-09_8_20_14_all_40_14</strain>
    </source>
</reference>
<dbReference type="Proteomes" id="UP000231388">
    <property type="component" value="Unassembled WGS sequence"/>
</dbReference>
<dbReference type="EMBL" id="PCQY01000032">
    <property type="protein sequence ID" value="PIP04396.1"/>
    <property type="molecule type" value="Genomic_DNA"/>
</dbReference>
<name>A0A2G9XBR6_UNCKA</name>
<dbReference type="InterPro" id="IPR018573">
    <property type="entry name" value="Restrct_endonuc_II_AlwI"/>
</dbReference>
<protein>
    <submittedName>
        <fullName evidence="1">Restriction endonuclease</fullName>
    </submittedName>
</protein>
<comment type="caution">
    <text evidence="1">The sequence shown here is derived from an EMBL/GenBank/DDBJ whole genome shotgun (WGS) entry which is preliminary data.</text>
</comment>
<gene>
    <name evidence="1" type="ORF">COX53_02755</name>
</gene>
<accession>A0A2G9XBR6</accession>
<proteinExistence type="predicted"/>
<sequence length="605" mass="71502">MKKPWSITTTLRNPERLRDFLIVLKQLENCKWDLESQRKYQILLIKERVYGYGINQFYNGLSQEQIDLIDDQTKIITFEQAETIFNVKNYEDPSMRGRQSINPLKKFGLVVVKDEKICITSLGKLFLKDDFDLGEIFFKSFIKWQIPNPDSDDYKLEDGYNIEPFVGVLHLIQRVNEKSRKSGEKEKGISKEEFSLFCPTLVNYEDIEIYSEKIIALRKDLKDKPKQEQKIIRDKYKKTFAREFLGKSNNTEIQKLLKNLRDYGDNAIRYFRLTRYIYIRGGGFYIDLEPRRSVEINALLDFDNAQSKTFESKEQYLDYISDISEPKLPWETKEKLIEIAIKLLEDIKLFERETRVTPKVFLDYQKLGEDGLKKFINDLRNYRRELQDKQNHQKSQDTEQIKSYIQEFENIFESEDRPILLEKLSSLGLNALNDALRIQPNYPVGDDNEPTFTAPANTPDIECFYQSFNAICEVTMLTGRDQWYNEGQPVMRHLRDFENKHSDKTTYCLFIAPQMHRDTINTFWTAIKYEYEGNKQRIIPLSINNFVSLLKVLVQIKTENKFLKHSEIARLYNEIINSSNSFSDSDGWLRNIPNAISSWQKSLNF</sequence>
<evidence type="ECO:0000313" key="2">
    <source>
        <dbReference type="Proteomes" id="UP000231388"/>
    </source>
</evidence>
<evidence type="ECO:0000313" key="1">
    <source>
        <dbReference type="EMBL" id="PIP04396.1"/>
    </source>
</evidence>
<dbReference type="AlphaFoldDB" id="A0A2G9XBR6"/>
<dbReference type="Gene3D" id="3.40.91.50">
    <property type="match status" value="1"/>
</dbReference>
<organism evidence="1 2">
    <name type="scientific">candidate division WWE3 bacterium CG23_combo_of_CG06-09_8_20_14_all_40_14</name>
    <dbReference type="NCBI Taxonomy" id="1975095"/>
    <lineage>
        <taxon>Bacteria</taxon>
        <taxon>Katanobacteria</taxon>
    </lineage>
</organism>
<keyword evidence="1" id="KW-0255">Endonuclease</keyword>
<dbReference type="Pfam" id="PF09491">
    <property type="entry name" value="RE_AlwI"/>
    <property type="match status" value="1"/>
</dbReference>
<dbReference type="GO" id="GO:0004519">
    <property type="term" value="F:endonuclease activity"/>
    <property type="evidence" value="ECO:0007669"/>
    <property type="project" value="UniProtKB-KW"/>
</dbReference>
<keyword evidence="1" id="KW-0540">Nuclease</keyword>